<feature type="transmembrane region" description="Helical" evidence="12">
    <location>
        <begin position="566"/>
        <end position="587"/>
    </location>
</feature>
<keyword evidence="6 12" id="KW-1133">Transmembrane helix</keyword>
<feature type="compositionally biased region" description="Low complexity" evidence="11">
    <location>
        <begin position="297"/>
        <end position="309"/>
    </location>
</feature>
<dbReference type="PRINTS" id="PR00237">
    <property type="entry name" value="GPCRRHODOPSN"/>
</dbReference>
<evidence type="ECO:0000256" key="12">
    <source>
        <dbReference type="SAM" id="Phobius"/>
    </source>
</evidence>
<feature type="domain" description="G-protein coupled receptors family 1 profile" evidence="14">
    <location>
        <begin position="459"/>
        <end position="709"/>
    </location>
</feature>
<evidence type="ECO:0000313" key="16">
    <source>
        <dbReference type="Proteomes" id="UP001159405"/>
    </source>
</evidence>
<keyword evidence="8 12" id="KW-0472">Membrane</keyword>
<dbReference type="InterPro" id="IPR032675">
    <property type="entry name" value="LRR_dom_sf"/>
</dbReference>
<evidence type="ECO:0000259" key="14">
    <source>
        <dbReference type="PROSITE" id="PS50262"/>
    </source>
</evidence>
<feature type="signal peptide" evidence="13">
    <location>
        <begin position="1"/>
        <end position="17"/>
    </location>
</feature>
<dbReference type="InterPro" id="IPR017452">
    <property type="entry name" value="GPCR_Rhodpsn_7TM"/>
</dbReference>
<dbReference type="PROSITE" id="PS51450">
    <property type="entry name" value="LRR"/>
    <property type="match status" value="1"/>
</dbReference>
<feature type="compositionally biased region" description="Polar residues" evidence="11">
    <location>
        <begin position="286"/>
        <end position="296"/>
    </location>
</feature>
<dbReference type="PROSITE" id="PS50262">
    <property type="entry name" value="G_PROTEIN_RECEP_F1_2"/>
    <property type="match status" value="1"/>
</dbReference>
<dbReference type="CDD" id="cd15136">
    <property type="entry name" value="7tmA_Glyco_hormone_R"/>
    <property type="match status" value="1"/>
</dbReference>
<evidence type="ECO:0000256" key="6">
    <source>
        <dbReference type="ARBA" id="ARBA00022989"/>
    </source>
</evidence>
<feature type="compositionally biased region" description="Polar residues" evidence="11">
    <location>
        <begin position="375"/>
        <end position="385"/>
    </location>
</feature>
<dbReference type="Pfam" id="PF13855">
    <property type="entry name" value="LRR_8"/>
    <property type="match status" value="2"/>
</dbReference>
<dbReference type="Gene3D" id="1.20.1070.10">
    <property type="entry name" value="Rhodopsin 7-helix transmembrane proteins"/>
    <property type="match status" value="1"/>
</dbReference>
<dbReference type="Pfam" id="PF00001">
    <property type="entry name" value="7tm_1"/>
    <property type="match status" value="1"/>
</dbReference>
<feature type="transmembrane region" description="Helical" evidence="12">
    <location>
        <begin position="444"/>
        <end position="468"/>
    </location>
</feature>
<dbReference type="Proteomes" id="UP001159405">
    <property type="component" value="Unassembled WGS sequence"/>
</dbReference>
<gene>
    <name evidence="15" type="ORF">PLOB_00022301</name>
</gene>
<dbReference type="PANTHER" id="PTHR24372:SF74">
    <property type="entry name" value="LP13728P"/>
    <property type="match status" value="1"/>
</dbReference>
<keyword evidence="7" id="KW-0297">G-protein coupled receptor</keyword>
<sequence>MLRAGLVLLMFAVFGKGKGCRTHTKCDNCSEVELRCSGLTSFPTLKDIPNNTRYLHIMQSSFSKIPAGVLRQRKKLAILILSNNDIKEVEDGAFDGLENLFEINLDHNRLEKFPVFKTKSHLKRLYLNNNNIKTLPRKSLKNLPELMNLKLDNTEITEIPAYMFSNNKKLLSLSLQYSSLSKIDENAFTDSNLQTLILKGTKITSLSATGLDNLRVLNLEEIENFWSIPSGLKSIREVYVNEYNSFLCCSFFLGTYQRDIGRQVKGVASLSSTDSPSTIPSTSSTANIHTSSPNGNKTTPSKRTTTKSPWELGKRRRRDFRGFVTDAPTVNGSSGGVNANSTANSTSPPKLTTPTSNGGFIPGGGGFLPGPKTPSGITTSGSNGESFPGGGFATGKVNLPRTITHENTPNTSAPIVTAPPPGDVICLPKRDAYHPCEDIMGAKWLTAVSLIVGTVALVANLVVVIVMLTSDRRLNVHRFLMSNLAFADFCLGLYIFILVCVSLDTSGEFYNHVKAWQYGAGCKITGFLAVFSTELSVYTLTVITVERFFAIVYAMEVNYRLSLRKAVKIMISGWLFAFLMAIIPLAGVNSYQSVAICLPFNSDTKSALAFVGIALVLNLGAFLVIGGLYTKMFQVVVGPGPVDGGPQRNDAKVAKRMALLVFTDFICWTPIAFFGLVAALGTPLIGVKESKFLLVFFFPLNSLCNPFLYAFFTRAFKREFFSLLSRFGFCKTRALRYKGTLSSLIYSRSRTKRSTIAEDDTRSKRISQISATSANTDLRPSTNESPKGEVCENGNCLGTVHECIPMKGVGNPGFGDDSPVSPASDNVFFDPATKAESTSPNASIKGLCEQTDAEDKTDKGDSQPITRAESFGSFHAVEGKLGEKRSKKQSVSFRDQPYHTGNN</sequence>
<dbReference type="SMART" id="SM00369">
    <property type="entry name" value="LRR_TYP"/>
    <property type="match status" value="5"/>
</dbReference>
<feature type="compositionally biased region" description="Low complexity" evidence="11">
    <location>
        <begin position="345"/>
        <end position="359"/>
    </location>
</feature>
<dbReference type="SUPFAM" id="SSF52058">
    <property type="entry name" value="L domain-like"/>
    <property type="match status" value="1"/>
</dbReference>
<dbReference type="InterPro" id="IPR003591">
    <property type="entry name" value="Leu-rich_rpt_typical-subtyp"/>
</dbReference>
<keyword evidence="5" id="KW-0677">Repeat</keyword>
<feature type="transmembrane region" description="Helical" evidence="12">
    <location>
        <begin position="657"/>
        <end position="680"/>
    </location>
</feature>
<organism evidence="15 16">
    <name type="scientific">Porites lobata</name>
    <dbReference type="NCBI Taxonomy" id="104759"/>
    <lineage>
        <taxon>Eukaryota</taxon>
        <taxon>Metazoa</taxon>
        <taxon>Cnidaria</taxon>
        <taxon>Anthozoa</taxon>
        <taxon>Hexacorallia</taxon>
        <taxon>Scleractinia</taxon>
        <taxon>Fungiina</taxon>
        <taxon>Poritidae</taxon>
        <taxon>Porites</taxon>
    </lineage>
</organism>
<feature type="transmembrane region" description="Helical" evidence="12">
    <location>
        <begin position="607"/>
        <end position="629"/>
    </location>
</feature>
<dbReference type="SUPFAM" id="SSF81321">
    <property type="entry name" value="Family A G protein-coupled receptor-like"/>
    <property type="match status" value="1"/>
</dbReference>
<evidence type="ECO:0000256" key="2">
    <source>
        <dbReference type="ARBA" id="ARBA00022475"/>
    </source>
</evidence>
<reference evidence="15 16" key="1">
    <citation type="submission" date="2022-05" db="EMBL/GenBank/DDBJ databases">
        <authorList>
            <consortium name="Genoscope - CEA"/>
            <person name="William W."/>
        </authorList>
    </citation>
    <scope>NUCLEOTIDE SEQUENCE [LARGE SCALE GENOMIC DNA]</scope>
</reference>
<dbReference type="PRINTS" id="PR00373">
    <property type="entry name" value="GLYCHORMONER"/>
</dbReference>
<feature type="compositionally biased region" description="Low complexity" evidence="11">
    <location>
        <begin position="270"/>
        <end position="285"/>
    </location>
</feature>
<feature type="compositionally biased region" description="Polar residues" evidence="11">
    <location>
        <begin position="328"/>
        <end position="344"/>
    </location>
</feature>
<evidence type="ECO:0000256" key="11">
    <source>
        <dbReference type="SAM" id="MobiDB-lite"/>
    </source>
</evidence>
<feature type="transmembrane region" description="Helical" evidence="12">
    <location>
        <begin position="692"/>
        <end position="712"/>
    </location>
</feature>
<evidence type="ECO:0000256" key="4">
    <source>
        <dbReference type="ARBA" id="ARBA00022692"/>
    </source>
</evidence>
<keyword evidence="2" id="KW-1003">Cell membrane</keyword>
<feature type="transmembrane region" description="Helical" evidence="12">
    <location>
        <begin position="480"/>
        <end position="499"/>
    </location>
</feature>
<comment type="subcellular location">
    <subcellularLocation>
        <location evidence="1">Cell membrane</location>
        <topology evidence="1">Multi-pass membrane protein</topology>
    </subcellularLocation>
</comment>
<keyword evidence="4 12" id="KW-0812">Transmembrane</keyword>
<dbReference type="InterPro" id="IPR000276">
    <property type="entry name" value="GPCR_Rhodpsn"/>
</dbReference>
<keyword evidence="13" id="KW-0732">Signal</keyword>
<comment type="caution">
    <text evidence="15">The sequence shown here is derived from an EMBL/GenBank/DDBJ whole genome shotgun (WGS) entry which is preliminary data.</text>
</comment>
<dbReference type="PANTHER" id="PTHR24372">
    <property type="entry name" value="GLYCOPROTEIN HORMONE RECEPTOR"/>
    <property type="match status" value="1"/>
</dbReference>
<keyword evidence="9" id="KW-0675">Receptor</keyword>
<feature type="compositionally biased region" description="Polar residues" evidence="11">
    <location>
        <begin position="768"/>
        <end position="785"/>
    </location>
</feature>
<keyword evidence="10" id="KW-0807">Transducer</keyword>
<protein>
    <recommendedName>
        <fullName evidence="14">G-protein coupled receptors family 1 profile domain-containing protein</fullName>
    </recommendedName>
</protein>
<keyword evidence="3" id="KW-0433">Leucine-rich repeat</keyword>
<evidence type="ECO:0000313" key="15">
    <source>
        <dbReference type="EMBL" id="CAH3113736.1"/>
    </source>
</evidence>
<evidence type="ECO:0000256" key="7">
    <source>
        <dbReference type="ARBA" id="ARBA00023040"/>
    </source>
</evidence>
<evidence type="ECO:0000256" key="5">
    <source>
        <dbReference type="ARBA" id="ARBA00022737"/>
    </source>
</evidence>
<dbReference type="EMBL" id="CALNXK010000026">
    <property type="protein sequence ID" value="CAH3113736.1"/>
    <property type="molecule type" value="Genomic_DNA"/>
</dbReference>
<keyword evidence="16" id="KW-1185">Reference proteome</keyword>
<evidence type="ECO:0000256" key="13">
    <source>
        <dbReference type="SAM" id="SignalP"/>
    </source>
</evidence>
<name>A0ABN8NMW9_9CNID</name>
<evidence type="ECO:0000256" key="3">
    <source>
        <dbReference type="ARBA" id="ARBA00022614"/>
    </source>
</evidence>
<dbReference type="InterPro" id="IPR001611">
    <property type="entry name" value="Leu-rich_rpt"/>
</dbReference>
<evidence type="ECO:0000256" key="1">
    <source>
        <dbReference type="ARBA" id="ARBA00004651"/>
    </source>
</evidence>
<evidence type="ECO:0000256" key="9">
    <source>
        <dbReference type="ARBA" id="ARBA00023170"/>
    </source>
</evidence>
<feature type="region of interest" description="Disordered" evidence="11">
    <location>
        <begin position="814"/>
        <end position="903"/>
    </location>
</feature>
<feature type="region of interest" description="Disordered" evidence="11">
    <location>
        <begin position="270"/>
        <end position="391"/>
    </location>
</feature>
<dbReference type="InterPro" id="IPR002131">
    <property type="entry name" value="Gphrmn_rcpt_fam"/>
</dbReference>
<feature type="chain" id="PRO_5045550596" description="G-protein coupled receptors family 1 profile domain-containing protein" evidence="13">
    <location>
        <begin position="18"/>
        <end position="903"/>
    </location>
</feature>
<dbReference type="PROSITE" id="PS00237">
    <property type="entry name" value="G_PROTEIN_RECEP_F1_1"/>
    <property type="match status" value="1"/>
</dbReference>
<evidence type="ECO:0000256" key="8">
    <source>
        <dbReference type="ARBA" id="ARBA00023136"/>
    </source>
</evidence>
<feature type="transmembrane region" description="Helical" evidence="12">
    <location>
        <begin position="535"/>
        <end position="554"/>
    </location>
</feature>
<dbReference type="Gene3D" id="3.80.10.10">
    <property type="entry name" value="Ribonuclease Inhibitor"/>
    <property type="match status" value="1"/>
</dbReference>
<feature type="compositionally biased region" description="Polar residues" evidence="11">
    <location>
        <begin position="889"/>
        <end position="903"/>
    </location>
</feature>
<feature type="region of interest" description="Disordered" evidence="11">
    <location>
        <begin position="768"/>
        <end position="789"/>
    </location>
</feature>
<proteinExistence type="predicted"/>
<evidence type="ECO:0000256" key="10">
    <source>
        <dbReference type="ARBA" id="ARBA00023224"/>
    </source>
</evidence>
<accession>A0ABN8NMW9</accession>